<reference evidence="14 15" key="1">
    <citation type="journal article" date="2017" name="G3 (Bethesda)">
        <title>The Physical Genome Mapping of Anopheles albimanus Corrected Scaffold Misassemblies and Identified Interarm Rearrangements in Genus Anopheles.</title>
        <authorList>
            <person name="Artemov G.N."/>
            <person name="Peery A.N."/>
            <person name="Jiang X."/>
            <person name="Tu Z."/>
            <person name="Stegniy V.N."/>
            <person name="Sharakhova M.V."/>
            <person name="Sharakhov I.V."/>
        </authorList>
    </citation>
    <scope>NUCLEOTIDE SEQUENCE [LARGE SCALE GENOMIC DNA]</scope>
    <source>
        <strain evidence="14 15">ALBI9_A</strain>
    </source>
</reference>
<keyword evidence="5" id="KW-0328">Glycosyltransferase</keyword>
<dbReference type="Gene3D" id="3.40.50.1580">
    <property type="entry name" value="Nucleoside phosphorylase domain"/>
    <property type="match status" value="2"/>
</dbReference>
<proteinExistence type="inferred from homology"/>
<dbReference type="SUPFAM" id="SSF53167">
    <property type="entry name" value="Purine and uridine phosphorylases"/>
    <property type="match status" value="2"/>
</dbReference>
<dbReference type="Pfam" id="PF01048">
    <property type="entry name" value="PNP_UDP_1"/>
    <property type="match status" value="2"/>
</dbReference>
<evidence type="ECO:0000256" key="12">
    <source>
        <dbReference type="ARBA" id="ARBA00033072"/>
    </source>
</evidence>
<keyword evidence="15" id="KW-1185">Reference proteome</keyword>
<evidence type="ECO:0000256" key="10">
    <source>
        <dbReference type="ARBA" id="ARBA00023970"/>
    </source>
</evidence>
<dbReference type="PANTHER" id="PTHR11904">
    <property type="entry name" value="METHYLTHIOADENOSINE/PURINE NUCLEOSIDE PHOSPHORYLASE"/>
    <property type="match status" value="1"/>
</dbReference>
<organism evidence="14 15">
    <name type="scientific">Anopheles albimanus</name>
    <name type="common">New world malaria mosquito</name>
    <dbReference type="NCBI Taxonomy" id="7167"/>
    <lineage>
        <taxon>Eukaryota</taxon>
        <taxon>Metazoa</taxon>
        <taxon>Ecdysozoa</taxon>
        <taxon>Arthropoda</taxon>
        <taxon>Hexapoda</taxon>
        <taxon>Insecta</taxon>
        <taxon>Pterygota</taxon>
        <taxon>Neoptera</taxon>
        <taxon>Endopterygota</taxon>
        <taxon>Diptera</taxon>
        <taxon>Nematocera</taxon>
        <taxon>Culicoidea</taxon>
        <taxon>Culicidae</taxon>
        <taxon>Anophelinae</taxon>
        <taxon>Anopheles</taxon>
    </lineage>
</organism>
<evidence type="ECO:0000313" key="15">
    <source>
        <dbReference type="Proteomes" id="UP000069272"/>
    </source>
</evidence>
<dbReference type="Proteomes" id="UP000069272">
    <property type="component" value="Chromosome 3L"/>
</dbReference>
<dbReference type="GO" id="GO:0009116">
    <property type="term" value="P:nucleoside metabolic process"/>
    <property type="evidence" value="ECO:0007669"/>
    <property type="project" value="InterPro"/>
</dbReference>
<evidence type="ECO:0000256" key="11">
    <source>
        <dbReference type="ARBA" id="ARBA00031036"/>
    </source>
</evidence>
<feature type="domain" description="Nucleoside phosphorylase" evidence="13">
    <location>
        <begin position="418"/>
        <end position="671"/>
    </location>
</feature>
<dbReference type="EnsemblMetazoa" id="AALB005928-RA">
    <property type="protein sequence ID" value="AALB005928-PA"/>
    <property type="gene ID" value="AALB005928"/>
</dbReference>
<evidence type="ECO:0000256" key="2">
    <source>
        <dbReference type="ARBA" id="ARBA00006751"/>
    </source>
</evidence>
<evidence type="ECO:0000256" key="9">
    <source>
        <dbReference type="ARBA" id="ARBA00023950"/>
    </source>
</evidence>
<comment type="pathway">
    <text evidence="1">Purine metabolism; purine nucleoside salvage.</text>
</comment>
<dbReference type="NCBIfam" id="TIGR01697">
    <property type="entry name" value="PNPH-PUNA-XAPA"/>
    <property type="match status" value="2"/>
</dbReference>
<evidence type="ECO:0000259" key="13">
    <source>
        <dbReference type="Pfam" id="PF01048"/>
    </source>
</evidence>
<dbReference type="GO" id="GO:0005737">
    <property type="term" value="C:cytoplasm"/>
    <property type="evidence" value="ECO:0007669"/>
    <property type="project" value="TreeGrafter"/>
</dbReference>
<dbReference type="VEuPathDB" id="VectorBase:AALB20_037040"/>
<evidence type="ECO:0000256" key="6">
    <source>
        <dbReference type="ARBA" id="ARBA00022679"/>
    </source>
</evidence>
<comment type="catalytic activity">
    <reaction evidence="9">
        <text>2'-deoxyinosine + phosphate = 2-deoxy-alpha-D-ribose 1-phosphate + hypoxanthine</text>
        <dbReference type="Rhea" id="RHEA:27750"/>
        <dbReference type="ChEBI" id="CHEBI:17368"/>
        <dbReference type="ChEBI" id="CHEBI:28997"/>
        <dbReference type="ChEBI" id="CHEBI:43474"/>
        <dbReference type="ChEBI" id="CHEBI:57259"/>
        <dbReference type="EC" id="2.4.2.1"/>
    </reaction>
</comment>
<evidence type="ECO:0000256" key="1">
    <source>
        <dbReference type="ARBA" id="ARBA00005058"/>
    </source>
</evidence>
<evidence type="ECO:0000313" key="14">
    <source>
        <dbReference type="EnsemblMetazoa" id="AALB005928-PA"/>
    </source>
</evidence>
<dbReference type="EC" id="2.4.2.1" evidence="3"/>
<dbReference type="NCBIfam" id="NF006054">
    <property type="entry name" value="PRK08202.1"/>
    <property type="match status" value="2"/>
</dbReference>
<reference evidence="14" key="2">
    <citation type="submission" date="2022-08" db="UniProtKB">
        <authorList>
            <consortium name="EnsemblMetazoa"/>
        </authorList>
    </citation>
    <scope>IDENTIFICATION</scope>
    <source>
        <strain evidence="14">STECLA/ALBI9_A</strain>
    </source>
</reference>
<accession>A0A182FHD4</accession>
<dbReference type="FunFam" id="3.40.50.1580:FF:000004">
    <property type="entry name" value="Purine nucleoside phosphorylase"/>
    <property type="match status" value="2"/>
</dbReference>
<comment type="catalytic activity">
    <reaction evidence="8">
        <text>2'-deoxyguanosine + phosphate = 2-deoxy-alpha-D-ribose 1-phosphate + guanine</text>
        <dbReference type="Rhea" id="RHEA:27738"/>
        <dbReference type="ChEBI" id="CHEBI:16235"/>
        <dbReference type="ChEBI" id="CHEBI:17172"/>
        <dbReference type="ChEBI" id="CHEBI:43474"/>
        <dbReference type="ChEBI" id="CHEBI:57259"/>
        <dbReference type="EC" id="2.4.2.1"/>
    </reaction>
</comment>
<dbReference type="VEuPathDB" id="VectorBase:AALB005928"/>
<dbReference type="CDD" id="cd09009">
    <property type="entry name" value="PNP-EcPNPII_like"/>
    <property type="match status" value="2"/>
</dbReference>
<dbReference type="PANTHER" id="PTHR11904:SF9">
    <property type="entry name" value="PURINE NUCLEOSIDE PHOSPHORYLASE-RELATED"/>
    <property type="match status" value="1"/>
</dbReference>
<comment type="catalytic activity">
    <reaction evidence="7">
        <text>inosine + phosphate = alpha-D-ribose 1-phosphate + hypoxanthine</text>
        <dbReference type="Rhea" id="RHEA:27646"/>
        <dbReference type="ChEBI" id="CHEBI:17368"/>
        <dbReference type="ChEBI" id="CHEBI:17596"/>
        <dbReference type="ChEBI" id="CHEBI:43474"/>
        <dbReference type="ChEBI" id="CHEBI:57720"/>
        <dbReference type="EC" id="2.4.2.1"/>
    </reaction>
</comment>
<dbReference type="InterPro" id="IPR035994">
    <property type="entry name" value="Nucleoside_phosphorylase_sf"/>
</dbReference>
<evidence type="ECO:0000256" key="3">
    <source>
        <dbReference type="ARBA" id="ARBA00011886"/>
    </source>
</evidence>
<feature type="domain" description="Nucleoside phosphorylase" evidence="13">
    <location>
        <begin position="90"/>
        <end position="344"/>
    </location>
</feature>
<evidence type="ECO:0000256" key="7">
    <source>
        <dbReference type="ARBA" id="ARBA00023918"/>
    </source>
</evidence>
<dbReference type="InterPro" id="IPR000845">
    <property type="entry name" value="Nucleoside_phosphorylase_d"/>
</dbReference>
<comment type="similarity">
    <text evidence="2">Belongs to the PNP/MTAP phosphorylase family.</text>
</comment>
<sequence>MSKFSGLQNGVAASNGVQHHIANGHHHHHLTNGHTGVEVNGTRNGTDHRSVESVAAGPFHMPRTEHVGYTYDMLKEIANHLLERTELRPKVGIICGSGLGTLADQLTDVDSFDYETIPHFPVSTVAGHVGRLVFGYLAGVPVVCMQGRFHHYEGYPLAKCSMPVRVMHLIGCTHLIATNAAGGANSQYRVGDIMLIRDHINLMGFAGNNPLQGPNDERFGPRFFGMAKAYEPRLIQKAKEIARQIGIENELREGVYTCLGGPNFETVAEVNMLKMLGVDAIGMSTVHEIITARHCGMTCFAFSLITNMCTMSYDEDEEHCHDSIVGVGKNREKTLGEFVSRIVKHIHCEGKNKMSEEVLNRNGSVNGVPVPGESLAQQKRPKGTVGPVKDSTSYGSYEMVQEVATYLLQRTRIRPHTGIICGSGLGCLADQLTEAECFDYETIPHFPISTVAGHRGRLVFGLLAGVPVLCMQGRFHYYEGYSLAKCSMPVRVMKLVGCTHLIATNAAGAINESYHVGDIMLIRDHINLMGFAGNCPLLGPNDERFGPRFLGMAKAYDPQLLQVARDTIRDQLPGMQSILREGVYCCVGGPNFETVAEGRLLALFGVDAIGMSTVHEIITARHCGMTCFAFSLITNMCTMSYEVDEDPCHEEIVGVGRQLESRVGELVQRIVSFIDKQPTSDKIE</sequence>
<evidence type="ECO:0000256" key="4">
    <source>
        <dbReference type="ARBA" id="ARBA00013834"/>
    </source>
</evidence>
<dbReference type="NCBIfam" id="TIGR01700">
    <property type="entry name" value="PNPH"/>
    <property type="match status" value="2"/>
</dbReference>
<protein>
    <recommendedName>
        <fullName evidence="4">Purine nucleoside phosphorylase</fullName>
        <ecNumber evidence="3">2.4.2.1</ecNumber>
    </recommendedName>
    <alternativeName>
        <fullName evidence="12">Inosine phosphorylase</fullName>
    </alternativeName>
    <alternativeName>
        <fullName evidence="11">Inosine-guanosine phosphorylase</fullName>
    </alternativeName>
</protein>
<dbReference type="InterPro" id="IPR011268">
    <property type="entry name" value="Purine_phosphorylase"/>
</dbReference>
<dbReference type="STRING" id="7167.A0A182FHD4"/>
<name>A0A182FHD4_ANOAL</name>
<evidence type="ECO:0000256" key="8">
    <source>
        <dbReference type="ARBA" id="ARBA00023929"/>
    </source>
</evidence>
<comment type="catalytic activity">
    <reaction evidence="10">
        <text>guanosine + phosphate = alpha-D-ribose 1-phosphate + guanine</text>
        <dbReference type="Rhea" id="RHEA:13233"/>
        <dbReference type="ChEBI" id="CHEBI:16235"/>
        <dbReference type="ChEBI" id="CHEBI:16750"/>
        <dbReference type="ChEBI" id="CHEBI:43474"/>
        <dbReference type="ChEBI" id="CHEBI:57720"/>
        <dbReference type="EC" id="2.4.2.1"/>
    </reaction>
</comment>
<evidence type="ECO:0000256" key="5">
    <source>
        <dbReference type="ARBA" id="ARBA00022676"/>
    </source>
</evidence>
<keyword evidence="6" id="KW-0808">Transferase</keyword>
<dbReference type="AlphaFoldDB" id="A0A182FHD4"/>
<dbReference type="InterPro" id="IPR011270">
    <property type="entry name" value="Pur_Nuc_Pase_Ino/Guo-sp"/>
</dbReference>
<dbReference type="GO" id="GO:0004731">
    <property type="term" value="F:purine-nucleoside phosphorylase activity"/>
    <property type="evidence" value="ECO:0007669"/>
    <property type="project" value="UniProtKB-EC"/>
</dbReference>